<keyword evidence="2" id="KW-1185">Reference proteome</keyword>
<protein>
    <submittedName>
        <fullName evidence="1">Uncharacterized protein</fullName>
    </submittedName>
</protein>
<dbReference type="OrthoDB" id="9872197at2"/>
<evidence type="ECO:0000313" key="1">
    <source>
        <dbReference type="EMBL" id="GGI03309.1"/>
    </source>
</evidence>
<gene>
    <name evidence="1" type="ORF">GCM10011354_03390</name>
</gene>
<dbReference type="AlphaFoldDB" id="A0A8J3A582"/>
<sequence>MAAATPVALDHNFPEPLLRGVERWIPEFAFHWIKSLPPHDLNRLEDHDLVYELHRRAFPVMATNNHKMLDDKRVLVAVEQTRLTVVAIEGAGDDPVFATGVLLRDLRDVLKGNTPQGMYVRIKPSRVRLRRAKTRLTDELGVDWAEAKADFGRPFGDRQEYPPGHDYRVR</sequence>
<reference evidence="1" key="2">
    <citation type="submission" date="2020-09" db="EMBL/GenBank/DDBJ databases">
        <authorList>
            <person name="Sun Q."/>
            <person name="Zhou Y."/>
        </authorList>
    </citation>
    <scope>NUCLEOTIDE SEQUENCE</scope>
    <source>
        <strain evidence="1">CGMCC 1.14988</strain>
    </source>
</reference>
<proteinExistence type="predicted"/>
<reference evidence="1" key="1">
    <citation type="journal article" date="2014" name="Int. J. Syst. Evol. Microbiol.">
        <title>Complete genome sequence of Corynebacterium casei LMG S-19264T (=DSM 44701T), isolated from a smear-ripened cheese.</title>
        <authorList>
            <consortium name="US DOE Joint Genome Institute (JGI-PGF)"/>
            <person name="Walter F."/>
            <person name="Albersmeier A."/>
            <person name="Kalinowski J."/>
            <person name="Ruckert C."/>
        </authorList>
    </citation>
    <scope>NUCLEOTIDE SEQUENCE</scope>
    <source>
        <strain evidence="1">CGMCC 1.14988</strain>
    </source>
</reference>
<dbReference type="Proteomes" id="UP000650511">
    <property type="component" value="Unassembled WGS sequence"/>
</dbReference>
<organism evidence="1 2">
    <name type="scientific">Egicoccus halophilus</name>
    <dbReference type="NCBI Taxonomy" id="1670830"/>
    <lineage>
        <taxon>Bacteria</taxon>
        <taxon>Bacillati</taxon>
        <taxon>Actinomycetota</taxon>
        <taxon>Nitriliruptoria</taxon>
        <taxon>Egicoccales</taxon>
        <taxon>Egicoccaceae</taxon>
        <taxon>Egicoccus</taxon>
    </lineage>
</organism>
<accession>A0A8J3A582</accession>
<dbReference type="RefSeq" id="WP_130648365.1">
    <property type="nucleotide sequence ID" value="NZ_BMHA01000001.1"/>
</dbReference>
<comment type="caution">
    <text evidence="1">The sequence shown here is derived from an EMBL/GenBank/DDBJ whole genome shotgun (WGS) entry which is preliminary data.</text>
</comment>
<evidence type="ECO:0000313" key="2">
    <source>
        <dbReference type="Proteomes" id="UP000650511"/>
    </source>
</evidence>
<name>A0A8J3A582_9ACTN</name>
<dbReference type="EMBL" id="BMHA01000001">
    <property type="protein sequence ID" value="GGI03309.1"/>
    <property type="molecule type" value="Genomic_DNA"/>
</dbReference>